<evidence type="ECO:0000313" key="4">
    <source>
        <dbReference type="Proteomes" id="UP000265366"/>
    </source>
</evidence>
<keyword evidence="4" id="KW-1185">Reference proteome</keyword>
<comment type="caution">
    <text evidence="3">The sequence shown here is derived from an EMBL/GenBank/DDBJ whole genome shotgun (WGS) entry which is preliminary data.</text>
</comment>
<reference evidence="3 4" key="1">
    <citation type="submission" date="2018-08" db="EMBL/GenBank/DDBJ databases">
        <title>Erythrobacter zhengii sp.nov., a bacterium isolated from deep-sea sediment.</title>
        <authorList>
            <person name="Fang C."/>
            <person name="Wu Y.-H."/>
            <person name="Sun C."/>
            <person name="Wang H."/>
            <person name="Cheng H."/>
            <person name="Meng F.-X."/>
            <person name="Wang C.-S."/>
            <person name="Xu X.-W."/>
        </authorList>
    </citation>
    <scope>NUCLEOTIDE SEQUENCE [LARGE SCALE GENOMIC DNA]</scope>
    <source>
        <strain evidence="3 4">CCTCC AB 2015396</strain>
    </source>
</reference>
<keyword evidence="1" id="KW-0732">Signal</keyword>
<sequence length="131" mass="14162">MRGLLAIGAALLLCSGASAQDRSLGVWRNPSNSVHVQIERCGRQMCGTVSWANDKAKADSRRGGTDPLIGAQLFRNFSEEEPGVWRGQVFVPDLGETFSGTVTVVDTNTIRARGCLLGAIGCRTQVWTRVR</sequence>
<dbReference type="InterPro" id="IPR019223">
    <property type="entry name" value="DUF2147"/>
</dbReference>
<dbReference type="Gene3D" id="2.40.128.520">
    <property type="match status" value="1"/>
</dbReference>
<gene>
    <name evidence="3" type="ORF">D2V17_15575</name>
</gene>
<dbReference type="PANTHER" id="PTHR36919">
    <property type="entry name" value="BLR1215 PROTEIN"/>
    <property type="match status" value="1"/>
</dbReference>
<evidence type="ECO:0000259" key="2">
    <source>
        <dbReference type="Pfam" id="PF09917"/>
    </source>
</evidence>
<dbReference type="AlphaFoldDB" id="A0A3A1P626"/>
<name>A0A3A1P626_9SPHN</name>
<feature type="chain" id="PRO_5017326815" evidence="1">
    <location>
        <begin position="20"/>
        <end position="131"/>
    </location>
</feature>
<evidence type="ECO:0000256" key="1">
    <source>
        <dbReference type="SAM" id="SignalP"/>
    </source>
</evidence>
<evidence type="ECO:0000313" key="3">
    <source>
        <dbReference type="EMBL" id="RIV82329.1"/>
    </source>
</evidence>
<dbReference type="Pfam" id="PF09917">
    <property type="entry name" value="DUF2147"/>
    <property type="match status" value="1"/>
</dbReference>
<dbReference type="Proteomes" id="UP000265366">
    <property type="component" value="Unassembled WGS sequence"/>
</dbReference>
<accession>A0A3A1P626</accession>
<dbReference type="RefSeq" id="WP_119593734.1">
    <property type="nucleotide sequence ID" value="NZ_QXFM01000119.1"/>
</dbReference>
<feature type="signal peptide" evidence="1">
    <location>
        <begin position="1"/>
        <end position="19"/>
    </location>
</feature>
<proteinExistence type="predicted"/>
<feature type="domain" description="DUF2147" evidence="2">
    <location>
        <begin position="25"/>
        <end position="129"/>
    </location>
</feature>
<dbReference type="PANTHER" id="PTHR36919:SF2">
    <property type="entry name" value="BLL6627 PROTEIN"/>
    <property type="match status" value="1"/>
</dbReference>
<dbReference type="EMBL" id="QXFM01000119">
    <property type="protein sequence ID" value="RIV82329.1"/>
    <property type="molecule type" value="Genomic_DNA"/>
</dbReference>
<dbReference type="OrthoDB" id="9811671at2"/>
<organism evidence="3 4">
    <name type="scientific">Aurantiacibacter xanthus</name>
    <dbReference type="NCBI Taxonomy" id="1784712"/>
    <lineage>
        <taxon>Bacteria</taxon>
        <taxon>Pseudomonadati</taxon>
        <taxon>Pseudomonadota</taxon>
        <taxon>Alphaproteobacteria</taxon>
        <taxon>Sphingomonadales</taxon>
        <taxon>Erythrobacteraceae</taxon>
        <taxon>Aurantiacibacter</taxon>
    </lineage>
</organism>
<protein>
    <submittedName>
        <fullName evidence="3">DUF2147 domain-containing protein</fullName>
    </submittedName>
</protein>